<name>A0A8H7PQ27_MORIS</name>
<feature type="region of interest" description="Disordered" evidence="1">
    <location>
        <begin position="322"/>
        <end position="350"/>
    </location>
</feature>
<dbReference type="PANTHER" id="PTHR10151">
    <property type="entry name" value="ECTONUCLEOTIDE PYROPHOSPHATASE/PHOSPHODIESTERASE"/>
    <property type="match status" value="1"/>
</dbReference>
<evidence type="ECO:0000313" key="3">
    <source>
        <dbReference type="EMBL" id="KAG2177850.1"/>
    </source>
</evidence>
<organism evidence="3 4">
    <name type="scientific">Mortierella isabellina</name>
    <name type="common">Filamentous fungus</name>
    <name type="synonym">Umbelopsis isabellina</name>
    <dbReference type="NCBI Taxonomy" id="91625"/>
    <lineage>
        <taxon>Eukaryota</taxon>
        <taxon>Fungi</taxon>
        <taxon>Fungi incertae sedis</taxon>
        <taxon>Mucoromycota</taxon>
        <taxon>Mucoromycotina</taxon>
        <taxon>Umbelopsidomycetes</taxon>
        <taxon>Umbelopsidales</taxon>
        <taxon>Umbelopsidaceae</taxon>
        <taxon>Umbelopsis</taxon>
    </lineage>
</organism>
<evidence type="ECO:0000259" key="2">
    <source>
        <dbReference type="PROSITE" id="PS50097"/>
    </source>
</evidence>
<dbReference type="SUPFAM" id="SSF54695">
    <property type="entry name" value="POZ domain"/>
    <property type="match status" value="1"/>
</dbReference>
<dbReference type="PROSITE" id="PS50097">
    <property type="entry name" value="BTB"/>
    <property type="match status" value="1"/>
</dbReference>
<evidence type="ECO:0000313" key="4">
    <source>
        <dbReference type="Proteomes" id="UP000654370"/>
    </source>
</evidence>
<dbReference type="Gene3D" id="3.30.1360.180">
    <property type="match status" value="1"/>
</dbReference>
<proteinExistence type="predicted"/>
<dbReference type="AlphaFoldDB" id="A0A8H7PQ27"/>
<feature type="compositionally biased region" description="Basic and acidic residues" evidence="1">
    <location>
        <begin position="300"/>
        <end position="309"/>
    </location>
</feature>
<dbReference type="InterPro" id="IPR011333">
    <property type="entry name" value="SKP1/BTB/POZ_sf"/>
</dbReference>
<dbReference type="SMART" id="SM00225">
    <property type="entry name" value="BTB"/>
    <property type="match status" value="1"/>
</dbReference>
<protein>
    <recommendedName>
        <fullName evidence="2">BTB domain-containing protein</fullName>
    </recommendedName>
</protein>
<reference evidence="3" key="1">
    <citation type="submission" date="2020-12" db="EMBL/GenBank/DDBJ databases">
        <title>Metabolic potential, ecology and presence of endohyphal bacteria is reflected in genomic diversity of Mucoromycotina.</title>
        <authorList>
            <person name="Muszewska A."/>
            <person name="Okrasinska A."/>
            <person name="Steczkiewicz K."/>
            <person name="Drgas O."/>
            <person name="Orlowska M."/>
            <person name="Perlinska-Lenart U."/>
            <person name="Aleksandrzak-Piekarczyk T."/>
            <person name="Szatraj K."/>
            <person name="Zielenkiewicz U."/>
            <person name="Pilsyk S."/>
            <person name="Malc E."/>
            <person name="Mieczkowski P."/>
            <person name="Kruszewska J.S."/>
            <person name="Biernat P."/>
            <person name="Pawlowska J."/>
        </authorList>
    </citation>
    <scope>NUCLEOTIDE SEQUENCE</scope>
    <source>
        <strain evidence="3">WA0000067209</strain>
    </source>
</reference>
<dbReference type="GO" id="GO:0047429">
    <property type="term" value="F:nucleoside triphosphate diphosphatase activity"/>
    <property type="evidence" value="ECO:0007669"/>
    <property type="project" value="TreeGrafter"/>
</dbReference>
<feature type="domain" description="BTB" evidence="2">
    <location>
        <begin position="110"/>
        <end position="181"/>
    </location>
</feature>
<accession>A0A8H7PQ27</accession>
<dbReference type="OrthoDB" id="415411at2759"/>
<dbReference type="PANTHER" id="PTHR10151:SF120">
    <property type="entry name" value="BIS(5'-ADENOSYL)-TRIPHOSPHATASE"/>
    <property type="match status" value="1"/>
</dbReference>
<dbReference type="EMBL" id="JAEPQZ010000008">
    <property type="protein sequence ID" value="KAG2177850.1"/>
    <property type="molecule type" value="Genomic_DNA"/>
</dbReference>
<dbReference type="CDD" id="cd16018">
    <property type="entry name" value="Enpp"/>
    <property type="match status" value="1"/>
</dbReference>
<dbReference type="InterPro" id="IPR002591">
    <property type="entry name" value="Phosphodiest/P_Trfase"/>
</dbReference>
<dbReference type="Pfam" id="PF00651">
    <property type="entry name" value="BTB"/>
    <property type="match status" value="1"/>
</dbReference>
<dbReference type="Gene3D" id="1.25.40.420">
    <property type="match status" value="1"/>
</dbReference>
<evidence type="ECO:0000256" key="1">
    <source>
        <dbReference type="SAM" id="MobiDB-lite"/>
    </source>
</evidence>
<dbReference type="GO" id="GO:0017111">
    <property type="term" value="F:ribonucleoside triphosphate phosphatase activity"/>
    <property type="evidence" value="ECO:0007669"/>
    <property type="project" value="TreeGrafter"/>
</dbReference>
<feature type="region of interest" description="Disordered" evidence="1">
    <location>
        <begin position="430"/>
        <end position="455"/>
    </location>
</feature>
<feature type="compositionally biased region" description="Polar residues" evidence="1">
    <location>
        <begin position="289"/>
        <end position="299"/>
    </location>
</feature>
<dbReference type="SUPFAM" id="SSF53649">
    <property type="entry name" value="Alkaline phosphatase-like"/>
    <property type="match status" value="1"/>
</dbReference>
<dbReference type="InterPro" id="IPR000210">
    <property type="entry name" value="BTB/POZ_dom"/>
</dbReference>
<dbReference type="InterPro" id="IPR017850">
    <property type="entry name" value="Alkaline_phosphatase_core_sf"/>
</dbReference>
<dbReference type="Gene3D" id="3.40.720.10">
    <property type="entry name" value="Alkaline Phosphatase, subunit A"/>
    <property type="match status" value="1"/>
</dbReference>
<feature type="compositionally biased region" description="Polar residues" evidence="1">
    <location>
        <begin position="430"/>
        <end position="443"/>
    </location>
</feature>
<comment type="caution">
    <text evidence="3">The sequence shown here is derived from an EMBL/GenBank/DDBJ whole genome shotgun (WGS) entry which is preliminary data.</text>
</comment>
<dbReference type="GO" id="GO:0009141">
    <property type="term" value="P:nucleoside triphosphate metabolic process"/>
    <property type="evidence" value="ECO:0007669"/>
    <property type="project" value="TreeGrafter"/>
</dbReference>
<feature type="region of interest" description="Disordered" evidence="1">
    <location>
        <begin position="285"/>
        <end position="309"/>
    </location>
</feature>
<gene>
    <name evidence="3" type="ORF">INT43_003097</name>
</gene>
<dbReference type="Proteomes" id="UP000654370">
    <property type="component" value="Unassembled WGS sequence"/>
</dbReference>
<sequence>MVDSLEYPLKGVKKNVRIIFIIEALAEGPYAKRKNYGKIEKPVWFTEKHSTWGEEKFISSYYIGDYLSTTDKLSLCVKFEVLQSKADLSLTRTTSNLLLSEKFYNNTTLSDISFRTVLDHNEQTFPAHKIIMAGASSFFETMFTNGMQETYSSEILLKDTDPAVFSKVLYYCYSMKLTSSSLDEIEKIIIMADRFGIDNLMEEGFRELRKELSARSVWDTWALAANPNIIVAALQIDVGNFPKEEEVFEALIRWAKYESVDKVPYDFEAVFENLTLDSMGADLPRPDASSISTPTLQSHSESEKDKLDPIRIKKDDTNIIRRHSIGVPERRRNKRHSHELSSPDAEPSPSIREILLPSMLQHIRFPVMSIDYLSTKVAKNEFVMSMEEMKDLYKQLSNSQYWTEMAEVSNASGSENGREPQENTGLLANEQQPQSHASYSAVNQEEDQSGQEQQQRPVYRKVTLIIIAVVLSTTVLATAFLASSYSPLRKRGYRADKIYNNGTHDFKQTFIMISLDGTVNDNLDRGITPNLEAIASQGVRAQYMNPSFPSVTFPNHWSLVTGLYPETHGVVGNVFYDSAMNKTFNYKSPKQSWDSEWWGGEPIWITSELQNITSAVSMWPGCSAKLKGKRPTYQVPYSDYVSSLEKMDKVLEWLDLPAEERPQAINVYIPTVDQYGHQYGPYDGRTLRTLQDVDGTIGHLLKGLNDRHLSDIVHIIVVSDHGMSESDNSRLIYYDDILDEAALGNIWKIEDWPLLGIRPYPGREDTINGIYEQLYRGSLLPDAKYEVYLRSDMPAKFHFSSNIERIPPLIAIPREGWNFVTHKQFSDPSKVYQPRGVHGYDNFNRHSRAIFVAKGPLFDWDFERGQRLKPFINVEVYSILNRILGLKPATNNGTLSGKLLAVE</sequence>
<keyword evidence="4" id="KW-1185">Reference proteome</keyword>
<dbReference type="Gene3D" id="3.30.710.10">
    <property type="entry name" value="Potassium Channel Kv1.1, Chain A"/>
    <property type="match status" value="1"/>
</dbReference>
<dbReference type="Pfam" id="PF01663">
    <property type="entry name" value="Phosphodiest"/>
    <property type="match status" value="1"/>
</dbReference>